<dbReference type="Pfam" id="PF10633">
    <property type="entry name" value="NPCBM_assoc"/>
    <property type="match status" value="1"/>
</dbReference>
<proteinExistence type="inferred from homology"/>
<dbReference type="InterPro" id="IPR013783">
    <property type="entry name" value="Ig-like_fold"/>
</dbReference>
<organism evidence="8 9">
    <name type="scientific">Streptomyces yanii</name>
    <dbReference type="NCBI Taxonomy" id="78510"/>
    <lineage>
        <taxon>Bacteria</taxon>
        <taxon>Bacillati</taxon>
        <taxon>Actinomycetota</taxon>
        <taxon>Actinomycetes</taxon>
        <taxon>Kitasatosporales</taxon>
        <taxon>Streptomycetaceae</taxon>
        <taxon>Streptomyces</taxon>
    </lineage>
</organism>
<dbReference type="InterPro" id="IPR011040">
    <property type="entry name" value="Sialidase"/>
</dbReference>
<dbReference type="InterPro" id="IPR036278">
    <property type="entry name" value="Sialidase_sf"/>
</dbReference>
<dbReference type="SUPFAM" id="SSF50939">
    <property type="entry name" value="Sialidases"/>
    <property type="match status" value="1"/>
</dbReference>
<comment type="catalytic activity">
    <reaction evidence="1">
        <text>Hydrolysis of alpha-(2-&gt;3)-, alpha-(2-&gt;6)-, alpha-(2-&gt;8)- glycosidic linkages of terminal sialic acid residues in oligosaccharides, glycoproteins, glycolipids, colominic acid and synthetic substrates.</text>
        <dbReference type="EC" id="3.2.1.18"/>
    </reaction>
</comment>
<dbReference type="CDD" id="cd15482">
    <property type="entry name" value="Sialidase_non-viral"/>
    <property type="match status" value="1"/>
</dbReference>
<feature type="domain" description="DUF7507" evidence="7">
    <location>
        <begin position="510"/>
        <end position="591"/>
    </location>
</feature>
<keyword evidence="4" id="KW-0732">Signal</keyword>
<name>A0ABV5RNU6_9ACTN</name>
<keyword evidence="8" id="KW-0326">Glycosidase</keyword>
<evidence type="ECO:0000313" key="8">
    <source>
        <dbReference type="EMBL" id="MFB9579563.1"/>
    </source>
</evidence>
<accession>A0ABV5RNU6</accession>
<evidence type="ECO:0000256" key="4">
    <source>
        <dbReference type="SAM" id="SignalP"/>
    </source>
</evidence>
<gene>
    <name evidence="8" type="ORF">ACFFTL_46800</name>
</gene>
<dbReference type="Pfam" id="PF24346">
    <property type="entry name" value="DUF7507"/>
    <property type="match status" value="1"/>
</dbReference>
<keyword evidence="8" id="KW-0378">Hydrolase</keyword>
<comment type="similarity">
    <text evidence="2">Belongs to the glycosyl hydrolase 33 family.</text>
</comment>
<feature type="domain" description="Alpha-galactosidase NEW3" evidence="5">
    <location>
        <begin position="397"/>
        <end position="468"/>
    </location>
</feature>
<dbReference type="Gene3D" id="2.60.40.10">
    <property type="entry name" value="Immunoglobulins"/>
    <property type="match status" value="1"/>
</dbReference>
<feature type="chain" id="PRO_5045494493" description="exo-alpha-sialidase" evidence="4">
    <location>
        <begin position="25"/>
        <end position="603"/>
    </location>
</feature>
<dbReference type="PANTHER" id="PTHR10628">
    <property type="entry name" value="SIALIDASE"/>
    <property type="match status" value="1"/>
</dbReference>
<evidence type="ECO:0000256" key="1">
    <source>
        <dbReference type="ARBA" id="ARBA00000427"/>
    </source>
</evidence>
<protein>
    <recommendedName>
        <fullName evidence="3">exo-alpha-sialidase</fullName>
        <ecNumber evidence="3">3.2.1.18</ecNumber>
    </recommendedName>
</protein>
<reference evidence="8 9" key="1">
    <citation type="submission" date="2024-09" db="EMBL/GenBank/DDBJ databases">
        <authorList>
            <person name="Sun Q."/>
            <person name="Mori K."/>
        </authorList>
    </citation>
    <scope>NUCLEOTIDE SEQUENCE [LARGE SCALE GENOMIC DNA]</scope>
    <source>
        <strain evidence="8 9">JCM 3331</strain>
    </source>
</reference>
<dbReference type="InterPro" id="IPR026856">
    <property type="entry name" value="Sialidase_fam"/>
</dbReference>
<evidence type="ECO:0000256" key="3">
    <source>
        <dbReference type="ARBA" id="ARBA00012733"/>
    </source>
</evidence>
<dbReference type="EMBL" id="JBHMCG010000224">
    <property type="protein sequence ID" value="MFB9579563.1"/>
    <property type="molecule type" value="Genomic_DNA"/>
</dbReference>
<sequence length="603" mass="64428">MKRRFTGLLATVVLTGLATVPAQADGPPGIGHASHIVRQDLADRGEGGFPQYRIPALTTTVDGTLIAAYDGRPSMADVPSNIAMVIRRSTDSGRTWKQQQIVRQDTAPQGYGDPSLLVDRRTGRVFLFYAASVNQGYIGSGTGTDPDDPNVLHADYSYSDDDGRTWKHRRITSQIKSPGWGGMFASSGEGIQLRHGKYAGRLIQQYVVRHKGGNYAASAYSDDHGETWHMGELVGPGADENKTVELSDGTVMLNVRSAPYRKVALSHDGGVNYDGLRQATELTDPGNNGAIMRFAPNAPASDPRSKWLVFSNTEDNGIRRNLTVKMSCDDGRTWPIKHVLEPGAAGYSTITPLPHGRIGMLYERAGYRYMTYAEFDRKWLGGICAPVTVQTPKQLAAGESADLTVTVTNQTQKTTGRGTLNLNLPSGWTSNGGAIVPRIAPSKTAEVNIRVTAPVTASGSVPVTAVYRTRNTQSSGTGSIGVTADPTAPARPSLSALPVIDHYDAAGSPGVTGDVMTYWTRVTNSGNTTLTDVTVTGNMSNLPSCHYSSLAAGQSYVCRTAKVTVSDADVERGFFTPELTVTGLAPDGSRTATDITGDRVDLR</sequence>
<dbReference type="Proteomes" id="UP001589710">
    <property type="component" value="Unassembled WGS sequence"/>
</dbReference>
<evidence type="ECO:0000259" key="7">
    <source>
        <dbReference type="Pfam" id="PF24346"/>
    </source>
</evidence>
<evidence type="ECO:0000256" key="2">
    <source>
        <dbReference type="ARBA" id="ARBA00009348"/>
    </source>
</evidence>
<dbReference type="Gene3D" id="2.120.10.10">
    <property type="match status" value="1"/>
</dbReference>
<dbReference type="PANTHER" id="PTHR10628:SF30">
    <property type="entry name" value="EXO-ALPHA-SIALIDASE"/>
    <property type="match status" value="1"/>
</dbReference>
<dbReference type="InterPro" id="IPR055354">
    <property type="entry name" value="DUF7507"/>
</dbReference>
<evidence type="ECO:0000259" key="6">
    <source>
        <dbReference type="Pfam" id="PF13088"/>
    </source>
</evidence>
<evidence type="ECO:0000313" key="9">
    <source>
        <dbReference type="Proteomes" id="UP001589710"/>
    </source>
</evidence>
<dbReference type="EC" id="3.2.1.18" evidence="3"/>
<dbReference type="RefSeq" id="WP_345509881.1">
    <property type="nucleotide sequence ID" value="NZ_BAAAXD010000005.1"/>
</dbReference>
<keyword evidence="9" id="KW-1185">Reference proteome</keyword>
<feature type="domain" description="Sialidase" evidence="6">
    <location>
        <begin position="63"/>
        <end position="359"/>
    </location>
</feature>
<dbReference type="InterPro" id="IPR018905">
    <property type="entry name" value="A-galactase_NEW3"/>
</dbReference>
<dbReference type="GO" id="GO:0004308">
    <property type="term" value="F:exo-alpha-sialidase activity"/>
    <property type="evidence" value="ECO:0007669"/>
    <property type="project" value="UniProtKB-EC"/>
</dbReference>
<dbReference type="Pfam" id="PF13088">
    <property type="entry name" value="BNR_2"/>
    <property type="match status" value="1"/>
</dbReference>
<comment type="caution">
    <text evidence="8">The sequence shown here is derived from an EMBL/GenBank/DDBJ whole genome shotgun (WGS) entry which is preliminary data.</text>
</comment>
<evidence type="ECO:0000259" key="5">
    <source>
        <dbReference type="Pfam" id="PF10633"/>
    </source>
</evidence>
<feature type="signal peptide" evidence="4">
    <location>
        <begin position="1"/>
        <end position="24"/>
    </location>
</feature>